<proteinExistence type="predicted"/>
<name>A0AAN6SHQ8_9PEZI</name>
<dbReference type="Pfam" id="PF08641">
    <property type="entry name" value="Mis14"/>
    <property type="match status" value="1"/>
</dbReference>
<feature type="region of interest" description="Disordered" evidence="1">
    <location>
        <begin position="221"/>
        <end position="252"/>
    </location>
</feature>
<keyword evidence="3" id="KW-1185">Reference proteome</keyword>
<evidence type="ECO:0000313" key="2">
    <source>
        <dbReference type="EMBL" id="KAK3954095.1"/>
    </source>
</evidence>
<sequence>MEMESAVHRRIELQSPEDFTYLIDNVRRAAADSINAAFPPVDPSDGRNGGDENEEEDELRVRIEGLVNDYITKTFTLVAPNISINGLPVNDPSEFLSLSSPLNSPSATTNGTSKTPAAKKSKSKVQKKTKKQKPQEEYEPFDTRKRTRLESLAREEEDLLRSIALLKRWVPSSAAASFADSFARQSATDKETLEKAKQKVIEEGVLAGRKALEGLLPLATDEHAGGDKGAQQGGGGGGNNNSQMERQEGIEDGFGKAVEALRRLKSQMPATVARMERARVAGGYVVAGVTGGAAPGEGR</sequence>
<dbReference type="Proteomes" id="UP001303222">
    <property type="component" value="Unassembled WGS sequence"/>
</dbReference>
<feature type="region of interest" description="Disordered" evidence="1">
    <location>
        <begin position="98"/>
        <end position="142"/>
    </location>
</feature>
<dbReference type="InterPro" id="IPR013950">
    <property type="entry name" value="Mis14/Nsl1"/>
</dbReference>
<feature type="region of interest" description="Disordered" evidence="1">
    <location>
        <begin position="33"/>
        <end position="58"/>
    </location>
</feature>
<dbReference type="PANTHER" id="PTHR31749:SF3">
    <property type="entry name" value="KINETOCHORE-ASSOCIATED PROTEIN NSL1 HOMOLOG"/>
    <property type="match status" value="1"/>
</dbReference>
<organism evidence="2 3">
    <name type="scientific">Pseudoneurospora amorphoporcata</name>
    <dbReference type="NCBI Taxonomy" id="241081"/>
    <lineage>
        <taxon>Eukaryota</taxon>
        <taxon>Fungi</taxon>
        <taxon>Dikarya</taxon>
        <taxon>Ascomycota</taxon>
        <taxon>Pezizomycotina</taxon>
        <taxon>Sordariomycetes</taxon>
        <taxon>Sordariomycetidae</taxon>
        <taxon>Sordariales</taxon>
        <taxon>Sordariaceae</taxon>
        <taxon>Pseudoneurospora</taxon>
    </lineage>
</organism>
<dbReference type="EMBL" id="MU859095">
    <property type="protein sequence ID" value="KAK3954095.1"/>
    <property type="molecule type" value="Genomic_DNA"/>
</dbReference>
<accession>A0AAN6SHQ8</accession>
<feature type="compositionally biased region" description="Low complexity" evidence="1">
    <location>
        <begin position="98"/>
        <end position="116"/>
    </location>
</feature>
<feature type="compositionally biased region" description="Basic and acidic residues" evidence="1">
    <location>
        <begin position="133"/>
        <end position="142"/>
    </location>
</feature>
<evidence type="ECO:0000256" key="1">
    <source>
        <dbReference type="SAM" id="MobiDB-lite"/>
    </source>
</evidence>
<dbReference type="AlphaFoldDB" id="A0AAN6SHQ8"/>
<comment type="caution">
    <text evidence="2">The sequence shown here is derived from an EMBL/GenBank/DDBJ whole genome shotgun (WGS) entry which is preliminary data.</text>
</comment>
<protein>
    <submittedName>
        <fullName evidence="2">Uncharacterized protein</fullName>
    </submittedName>
</protein>
<evidence type="ECO:0000313" key="3">
    <source>
        <dbReference type="Proteomes" id="UP001303222"/>
    </source>
</evidence>
<dbReference type="GO" id="GO:0000070">
    <property type="term" value="P:mitotic sister chromatid segregation"/>
    <property type="evidence" value="ECO:0007669"/>
    <property type="project" value="InterPro"/>
</dbReference>
<gene>
    <name evidence="2" type="ORF">QBC32DRAFT_256430</name>
</gene>
<reference evidence="2" key="2">
    <citation type="submission" date="2023-06" db="EMBL/GenBank/DDBJ databases">
        <authorList>
            <consortium name="Lawrence Berkeley National Laboratory"/>
            <person name="Mondo S.J."/>
            <person name="Hensen N."/>
            <person name="Bonometti L."/>
            <person name="Westerberg I."/>
            <person name="Brannstrom I.O."/>
            <person name="Guillou S."/>
            <person name="Cros-Aarteil S."/>
            <person name="Calhoun S."/>
            <person name="Haridas S."/>
            <person name="Kuo A."/>
            <person name="Pangilinan J."/>
            <person name="Riley R."/>
            <person name="Labutti K."/>
            <person name="Andreopoulos B."/>
            <person name="Lipzen A."/>
            <person name="Chen C."/>
            <person name="Yanf M."/>
            <person name="Daum C."/>
            <person name="Ng V."/>
            <person name="Clum A."/>
            <person name="Steindorff A."/>
            <person name="Ohm R."/>
            <person name="Martin F."/>
            <person name="Silar P."/>
            <person name="Natvig D."/>
            <person name="Lalanne C."/>
            <person name="Gautier V."/>
            <person name="Ament-Velasquez S.L."/>
            <person name="Kruys A."/>
            <person name="Hutchinson M.I."/>
            <person name="Powell A.J."/>
            <person name="Barry K."/>
            <person name="Miller A.N."/>
            <person name="Grigoriev I.V."/>
            <person name="Debuchy R."/>
            <person name="Gladieux P."/>
            <person name="Thoren M.H."/>
            <person name="Johannesson H."/>
        </authorList>
    </citation>
    <scope>NUCLEOTIDE SEQUENCE</scope>
    <source>
        <strain evidence="2">CBS 626.80</strain>
    </source>
</reference>
<dbReference type="GO" id="GO:0000444">
    <property type="term" value="C:MIS12/MIND type complex"/>
    <property type="evidence" value="ECO:0007669"/>
    <property type="project" value="TreeGrafter"/>
</dbReference>
<feature type="compositionally biased region" description="Basic residues" evidence="1">
    <location>
        <begin position="117"/>
        <end position="132"/>
    </location>
</feature>
<dbReference type="PANTHER" id="PTHR31749">
    <property type="entry name" value="KINETOCHORE-ASSOCIATED PROTEIN NSL1 HOMOLOG"/>
    <property type="match status" value="1"/>
</dbReference>
<reference evidence="2" key="1">
    <citation type="journal article" date="2023" name="Mol. Phylogenet. Evol.">
        <title>Genome-scale phylogeny and comparative genomics of the fungal order Sordariales.</title>
        <authorList>
            <person name="Hensen N."/>
            <person name="Bonometti L."/>
            <person name="Westerberg I."/>
            <person name="Brannstrom I.O."/>
            <person name="Guillou S."/>
            <person name="Cros-Aarteil S."/>
            <person name="Calhoun S."/>
            <person name="Haridas S."/>
            <person name="Kuo A."/>
            <person name="Mondo S."/>
            <person name="Pangilinan J."/>
            <person name="Riley R."/>
            <person name="LaButti K."/>
            <person name="Andreopoulos B."/>
            <person name="Lipzen A."/>
            <person name="Chen C."/>
            <person name="Yan M."/>
            <person name="Daum C."/>
            <person name="Ng V."/>
            <person name="Clum A."/>
            <person name="Steindorff A."/>
            <person name="Ohm R.A."/>
            <person name="Martin F."/>
            <person name="Silar P."/>
            <person name="Natvig D.O."/>
            <person name="Lalanne C."/>
            <person name="Gautier V."/>
            <person name="Ament-Velasquez S.L."/>
            <person name="Kruys A."/>
            <person name="Hutchinson M.I."/>
            <person name="Powell A.J."/>
            <person name="Barry K."/>
            <person name="Miller A.N."/>
            <person name="Grigoriev I.V."/>
            <person name="Debuchy R."/>
            <person name="Gladieux P."/>
            <person name="Hiltunen Thoren M."/>
            <person name="Johannesson H."/>
        </authorList>
    </citation>
    <scope>NUCLEOTIDE SEQUENCE</scope>
    <source>
        <strain evidence="2">CBS 626.80</strain>
    </source>
</reference>
<feature type="compositionally biased region" description="Gly residues" evidence="1">
    <location>
        <begin position="227"/>
        <end position="239"/>
    </location>
</feature>